<dbReference type="PROSITE" id="PS50908">
    <property type="entry name" value="RWD"/>
    <property type="match status" value="1"/>
</dbReference>
<accession>S7ZXH7</accession>
<dbReference type="Pfam" id="PF05773">
    <property type="entry name" value="RWD"/>
    <property type="match status" value="1"/>
</dbReference>
<dbReference type="Proteomes" id="UP000015100">
    <property type="component" value="Unassembled WGS sequence"/>
</dbReference>
<dbReference type="InterPro" id="IPR006575">
    <property type="entry name" value="RWD_dom"/>
</dbReference>
<dbReference type="InterPro" id="IPR016135">
    <property type="entry name" value="UBQ-conjugating_enzyme/RWD"/>
</dbReference>
<evidence type="ECO:0000313" key="2">
    <source>
        <dbReference type="EMBL" id="EPS35450.1"/>
    </source>
</evidence>
<dbReference type="eggNOG" id="ENOG502SETM">
    <property type="taxonomic scope" value="Eukaryota"/>
</dbReference>
<dbReference type="CDD" id="cd23820">
    <property type="entry name" value="RWD_RNF14"/>
    <property type="match status" value="1"/>
</dbReference>
<dbReference type="Pfam" id="PF06544">
    <property type="entry name" value="Prp3_C"/>
    <property type="match status" value="1"/>
</dbReference>
<reference evidence="2 3" key="1">
    <citation type="journal article" date="2013" name="PLoS Genet.">
        <title>Genomic mechanisms accounting for the adaptation to parasitism in nematode-trapping fungi.</title>
        <authorList>
            <person name="Meerupati T."/>
            <person name="Andersson K.M."/>
            <person name="Friman E."/>
            <person name="Kumar D."/>
            <person name="Tunlid A."/>
            <person name="Ahren D."/>
        </authorList>
    </citation>
    <scope>NUCLEOTIDE SEQUENCE [LARGE SCALE GENOMIC DNA]</scope>
    <source>
        <strain evidence="2 3">CBS 200.50</strain>
    </source>
</reference>
<sequence>MASDHSRQLSELTLLETMYPEEFRWKSQRPDDLDTDEQSIDEETGNGVLEFGFVANSSYNLEFTLPSGYPSTSRPAVYLTCGDTVDTRARKETRSVLATLVNEICEDGAGNEVLDIIIQRFVDEIATPNTHDSSITMAAQEASTQRDQAVIYKRVVIWSHHLLSTAKRKDIISWSAELRLAGFSRPGYPGGIFVEGEEGDVDEFVSRLKGLKWQALQIRGVEVGKERVLGEGRGVTEVGGLGEVVDGLKDEGCRNMFLDGMRIGVGGSNIHGI</sequence>
<evidence type="ECO:0000259" key="1">
    <source>
        <dbReference type="PROSITE" id="PS50908"/>
    </source>
</evidence>
<dbReference type="AlphaFoldDB" id="S7ZXH7"/>
<organism evidence="2 3">
    <name type="scientific">Dactylellina haptotyla (strain CBS 200.50)</name>
    <name type="common">Nematode-trapping fungus</name>
    <name type="synonym">Monacrosporium haptotylum</name>
    <dbReference type="NCBI Taxonomy" id="1284197"/>
    <lineage>
        <taxon>Eukaryota</taxon>
        <taxon>Fungi</taxon>
        <taxon>Dikarya</taxon>
        <taxon>Ascomycota</taxon>
        <taxon>Pezizomycotina</taxon>
        <taxon>Orbiliomycetes</taxon>
        <taxon>Orbiliales</taxon>
        <taxon>Orbiliaceae</taxon>
        <taxon>Dactylellina</taxon>
    </lineage>
</organism>
<dbReference type="PANTHER" id="PTHR15955:SF8">
    <property type="entry name" value="RWD DOMAIN-CONTAINING PROTEIN 2B-RELATED"/>
    <property type="match status" value="1"/>
</dbReference>
<proteinExistence type="predicted"/>
<reference evidence="3" key="2">
    <citation type="submission" date="2013-04" db="EMBL/GenBank/DDBJ databases">
        <title>Genomic mechanisms accounting for the adaptation to parasitism in nematode-trapping fungi.</title>
        <authorList>
            <person name="Ahren D.G."/>
        </authorList>
    </citation>
    <scope>NUCLEOTIDE SEQUENCE [LARGE SCALE GENOMIC DNA]</scope>
    <source>
        <strain evidence="3">CBS 200.50</strain>
    </source>
</reference>
<evidence type="ECO:0000313" key="3">
    <source>
        <dbReference type="Proteomes" id="UP000015100"/>
    </source>
</evidence>
<dbReference type="OrthoDB" id="432412at2759"/>
<dbReference type="SUPFAM" id="SSF54495">
    <property type="entry name" value="UBC-like"/>
    <property type="match status" value="1"/>
</dbReference>
<keyword evidence="3" id="KW-1185">Reference proteome</keyword>
<dbReference type="InterPro" id="IPR059181">
    <property type="entry name" value="RWDD2A-B_C"/>
</dbReference>
<dbReference type="STRING" id="1284197.S7ZXH7"/>
<protein>
    <recommendedName>
        <fullName evidence="1">RWD domain-containing protein</fullName>
    </recommendedName>
</protein>
<feature type="domain" description="RWD" evidence="1">
    <location>
        <begin position="10"/>
        <end position="128"/>
    </location>
</feature>
<dbReference type="InterPro" id="IPR017359">
    <property type="entry name" value="Phi-like"/>
</dbReference>
<comment type="caution">
    <text evidence="2">The sequence shown here is derived from an EMBL/GenBank/DDBJ whole genome shotgun (WGS) entry which is preliminary data.</text>
</comment>
<name>S7ZXH7_DACHA</name>
<dbReference type="OMA" id="VWLHHLL"/>
<dbReference type="HOGENOM" id="CLU_046295_2_1_1"/>
<dbReference type="CDD" id="cd24163">
    <property type="entry name" value="RWDD2_C"/>
    <property type="match status" value="1"/>
</dbReference>
<dbReference type="Gene3D" id="3.10.110.10">
    <property type="entry name" value="Ubiquitin Conjugating Enzyme"/>
    <property type="match status" value="1"/>
</dbReference>
<gene>
    <name evidence="2" type="ORF">H072_11134</name>
</gene>
<dbReference type="EMBL" id="AQGS01001130">
    <property type="protein sequence ID" value="EPS35450.1"/>
    <property type="molecule type" value="Genomic_DNA"/>
</dbReference>
<dbReference type="InterPro" id="IPR010541">
    <property type="entry name" value="Prp3_C"/>
</dbReference>
<dbReference type="PANTHER" id="PTHR15955">
    <property type="entry name" value="RWD DOMAIN CONTAINING PROTEIN 2"/>
    <property type="match status" value="1"/>
</dbReference>